<keyword evidence="2" id="KW-0175">Coiled coil</keyword>
<dbReference type="EMBL" id="CP024899">
    <property type="protein sequence ID" value="ATX64686.1"/>
    <property type="molecule type" value="Genomic_DNA"/>
</dbReference>
<evidence type="ECO:0000313" key="5">
    <source>
        <dbReference type="Proteomes" id="UP000228948"/>
    </source>
</evidence>
<dbReference type="GO" id="GO:0015562">
    <property type="term" value="F:efflux transmembrane transporter activity"/>
    <property type="evidence" value="ECO:0007669"/>
    <property type="project" value="TreeGrafter"/>
</dbReference>
<gene>
    <name evidence="4" type="ORF">BG454_01595</name>
</gene>
<dbReference type="Gene3D" id="2.40.50.100">
    <property type="match status" value="1"/>
</dbReference>
<name>A0A2K8K6Z5_9RHOB</name>
<accession>A0A2K8K6Z5</accession>
<dbReference type="RefSeq" id="WP_071479977.1">
    <property type="nucleotide sequence ID" value="NZ_CP024899.1"/>
</dbReference>
<dbReference type="OrthoDB" id="9806939at2"/>
<evidence type="ECO:0000256" key="2">
    <source>
        <dbReference type="SAM" id="Coils"/>
    </source>
</evidence>
<evidence type="ECO:0000313" key="4">
    <source>
        <dbReference type="EMBL" id="ATX64686.1"/>
    </source>
</evidence>
<protein>
    <submittedName>
        <fullName evidence="4">Efflux RND transporter periplasmic adaptor subunit</fullName>
    </submittedName>
</protein>
<comment type="similarity">
    <text evidence="1">Belongs to the membrane fusion protein (MFP) (TC 8.A.1) family.</text>
</comment>
<dbReference type="STRING" id="441209.GCA_001870665_00917"/>
<dbReference type="Pfam" id="PF25954">
    <property type="entry name" value="Beta-barrel_RND_2"/>
    <property type="match status" value="1"/>
</dbReference>
<dbReference type="SUPFAM" id="SSF111369">
    <property type="entry name" value="HlyD-like secretion proteins"/>
    <property type="match status" value="1"/>
</dbReference>
<dbReference type="PANTHER" id="PTHR30469">
    <property type="entry name" value="MULTIDRUG RESISTANCE PROTEIN MDTA"/>
    <property type="match status" value="1"/>
</dbReference>
<proteinExistence type="inferred from homology"/>
<dbReference type="Gene3D" id="1.10.287.470">
    <property type="entry name" value="Helix hairpin bin"/>
    <property type="match status" value="1"/>
</dbReference>
<dbReference type="KEGG" id="rbg:BG454_01595"/>
<dbReference type="GO" id="GO:1990281">
    <property type="term" value="C:efflux pump complex"/>
    <property type="evidence" value="ECO:0007669"/>
    <property type="project" value="TreeGrafter"/>
</dbReference>
<keyword evidence="5" id="KW-1185">Reference proteome</keyword>
<evidence type="ECO:0000256" key="1">
    <source>
        <dbReference type="ARBA" id="ARBA00009477"/>
    </source>
</evidence>
<evidence type="ECO:0000259" key="3">
    <source>
        <dbReference type="Pfam" id="PF25954"/>
    </source>
</evidence>
<dbReference type="Proteomes" id="UP000228948">
    <property type="component" value="Chromosome"/>
</dbReference>
<dbReference type="InterPro" id="IPR006143">
    <property type="entry name" value="RND_pump_MFP"/>
</dbReference>
<dbReference type="Gene3D" id="2.40.30.170">
    <property type="match status" value="1"/>
</dbReference>
<feature type="coiled-coil region" evidence="2">
    <location>
        <begin position="118"/>
        <end position="169"/>
    </location>
</feature>
<organism evidence="4 5">
    <name type="scientific">Roseinatronobacter bogoriensis subsp. barguzinensis</name>
    <dbReference type="NCBI Taxonomy" id="441209"/>
    <lineage>
        <taxon>Bacteria</taxon>
        <taxon>Pseudomonadati</taxon>
        <taxon>Pseudomonadota</taxon>
        <taxon>Alphaproteobacteria</taxon>
        <taxon>Rhodobacterales</taxon>
        <taxon>Paracoccaceae</taxon>
        <taxon>Roseinatronobacter</taxon>
    </lineage>
</organism>
<dbReference type="AlphaFoldDB" id="A0A2K8K6Z5"/>
<dbReference type="NCBIfam" id="TIGR01730">
    <property type="entry name" value="RND_mfp"/>
    <property type="match status" value="1"/>
</dbReference>
<feature type="domain" description="CusB-like beta-barrel" evidence="3">
    <location>
        <begin position="216"/>
        <end position="283"/>
    </location>
</feature>
<dbReference type="InterPro" id="IPR058792">
    <property type="entry name" value="Beta-barrel_RND_2"/>
</dbReference>
<dbReference type="PANTHER" id="PTHR30469:SF29">
    <property type="entry name" value="BLR2860 PROTEIN"/>
    <property type="match status" value="1"/>
</dbReference>
<reference evidence="4 5" key="1">
    <citation type="submission" date="2017-11" db="EMBL/GenBank/DDBJ databases">
        <title>Revised Sequence and Annotation of the Rhodobaca barguzinensis strain alga05 Genome.</title>
        <authorList>
            <person name="Kopejtka K."/>
            <person name="Tomasch J.M."/>
            <person name="Bunk B."/>
            <person name="Koblizek M."/>
        </authorList>
    </citation>
    <scope>NUCLEOTIDE SEQUENCE [LARGE SCALE GENOMIC DNA]</scope>
    <source>
        <strain evidence="5">alga05</strain>
    </source>
</reference>
<sequence length="366" mass="38842">MRVFPLVTALFVTIVLYLSIMEREALLGFAGVLGDEVQEHTDTDAQEATRVRVLAQRSIAQPVASTVVLRGRTEAQRQVEIRSETSGLVTSDPLRRGASVKAGDRLCEVAPGVRKAALDEAQARLAEAEINFRAASGLSESGFSTDVRLANARAALQAAQAGVDRAVEEMARLVMHAPFDGLLETDTAELGSLLQPGALCATLIQMDPIKLVGFATEAQVDLLETGAPAAARLASGREVMGTVSFIARSADAQTRTFRVDVTIPNPEGSIRDGQSADIIIQAQEQTGHLLPSSALTLNDAGELGLRLVDDDGLVSFAPAQILRDSSDGIWLAGLPDEIGAITVGQEFTREGARVHVTWDDNAQAPQ</sequence>